<evidence type="ECO:0000256" key="1">
    <source>
        <dbReference type="ARBA" id="ARBA00004123"/>
    </source>
</evidence>
<evidence type="ECO:0000256" key="2">
    <source>
        <dbReference type="ARBA" id="ARBA00023125"/>
    </source>
</evidence>
<dbReference type="InterPro" id="IPR010982">
    <property type="entry name" value="Lambda_DNA-bd_dom_sf"/>
</dbReference>
<feature type="domain" description="POU-specific" evidence="10">
    <location>
        <begin position="323"/>
        <end position="397"/>
    </location>
</feature>
<dbReference type="SUPFAM" id="SSF46689">
    <property type="entry name" value="Homeodomain-like"/>
    <property type="match status" value="1"/>
</dbReference>
<dbReference type="GO" id="GO:0048699">
    <property type="term" value="P:generation of neurons"/>
    <property type="evidence" value="ECO:0007669"/>
    <property type="project" value="UniProtKB-ARBA"/>
</dbReference>
<dbReference type="PRINTS" id="PR00028">
    <property type="entry name" value="POUDOMAIN"/>
</dbReference>
<dbReference type="InterPro" id="IPR001356">
    <property type="entry name" value="HD"/>
</dbReference>
<dbReference type="SUPFAM" id="SSF47413">
    <property type="entry name" value="lambda repressor-like DNA-binding domains"/>
    <property type="match status" value="1"/>
</dbReference>
<feature type="compositionally biased region" description="Gly residues" evidence="8">
    <location>
        <begin position="231"/>
        <end position="240"/>
    </location>
</feature>
<dbReference type="InterPro" id="IPR000327">
    <property type="entry name" value="POU_dom"/>
</dbReference>
<dbReference type="PANTHER" id="PTHR11636">
    <property type="entry name" value="POU DOMAIN"/>
    <property type="match status" value="1"/>
</dbReference>
<evidence type="ECO:0000256" key="5">
    <source>
        <dbReference type="PROSITE-ProRule" id="PRU00108"/>
    </source>
</evidence>
<feature type="compositionally biased region" description="Low complexity" evidence="8">
    <location>
        <begin position="186"/>
        <end position="203"/>
    </location>
</feature>
<evidence type="ECO:0000259" key="9">
    <source>
        <dbReference type="PROSITE" id="PS50071"/>
    </source>
</evidence>
<gene>
    <name evidence="11" type="ORF">KUF71_005304</name>
</gene>
<dbReference type="PROSITE" id="PS00465">
    <property type="entry name" value="POU_2"/>
    <property type="match status" value="1"/>
</dbReference>
<dbReference type="PROSITE" id="PS00035">
    <property type="entry name" value="POU_1"/>
    <property type="match status" value="1"/>
</dbReference>
<comment type="caution">
    <text evidence="11">The sequence shown here is derived from an EMBL/GenBank/DDBJ whole genome shotgun (WGS) entry which is preliminary data.</text>
</comment>
<dbReference type="PANTHER" id="PTHR11636:SF76">
    <property type="entry name" value="PROTEIN NUBBIN"/>
    <property type="match status" value="1"/>
</dbReference>
<dbReference type="CDD" id="cd00086">
    <property type="entry name" value="homeodomain"/>
    <property type="match status" value="1"/>
</dbReference>
<keyword evidence="4 5" id="KW-0539">Nucleus</keyword>
<feature type="region of interest" description="Disordered" evidence="8">
    <location>
        <begin position="1"/>
        <end position="325"/>
    </location>
</feature>
<dbReference type="GO" id="GO:0001228">
    <property type="term" value="F:DNA-binding transcription activator activity, RNA polymerase II-specific"/>
    <property type="evidence" value="ECO:0007669"/>
    <property type="project" value="UniProtKB-ARBA"/>
</dbReference>
<dbReference type="GO" id="GO:0000978">
    <property type="term" value="F:RNA polymerase II cis-regulatory region sequence-specific DNA binding"/>
    <property type="evidence" value="ECO:0007669"/>
    <property type="project" value="TreeGrafter"/>
</dbReference>
<name>A0AAE1I1G7_9NEOP</name>
<sequence>PLWRRRGSTQDGDGRSSAEVARDASPASCGDQDGVVSRRTGRPDDQDDDDKEAAAEDLLARVPPSWHTPTETDKTQYVLQSDARLSESSGPGGRGGSASPLPRAHRDEEDRERERERERGRASPPEPHLQPHLQLPHHRFLEQRLASQLADRLQDRHHDDDRDAGEDSDSEGSVTPGPGPGPAPPAALNLALLGSQGTPAFPGRAPPSGPGAPRAPPVGLGGRAGPSASPGGPGGPGGAHHLGRSGQIHQASAQPGQQRPQPQDRRPHKASALGRGAPNSGGAVVNMPHLPGLVAGLPEAGGGGGSSKGGSGTPRALAEPSPEESVELEELEQFAKAFKQRRIKLGFTQGDVGLAMGKLYGNDFSQTTISRFEALNLSFKNMCKLKPLLQKWLEDADNSFSNPNALSSPLSTPEAIGRRRKKRTSIETTTRVALERGFLQNPKPTSEEISILADNLGMEKEVVRVWFCNRRQKEKRINPPPNSSMGGGGSPPASPSPTATPNPLFSGGGPLSLVAQARAFGSPPRGAHSPPLGACYSPPSGTFSPPPALGGGGGGPGPGPAGAGAAGGYSPPRGAAGPGGGAGSLLQHGLQHGLQ</sequence>
<evidence type="ECO:0000259" key="10">
    <source>
        <dbReference type="PROSITE" id="PS51179"/>
    </source>
</evidence>
<dbReference type="Gene3D" id="1.10.260.40">
    <property type="entry name" value="lambda repressor-like DNA-binding domains"/>
    <property type="match status" value="1"/>
</dbReference>
<protein>
    <recommendedName>
        <fullName evidence="7">POU domain protein</fullName>
    </recommendedName>
</protein>
<feature type="region of interest" description="Disordered" evidence="8">
    <location>
        <begin position="473"/>
        <end position="595"/>
    </location>
</feature>
<feature type="region of interest" description="Disordered" evidence="8">
    <location>
        <begin position="401"/>
        <end position="425"/>
    </location>
</feature>
<comment type="subcellular location">
    <subcellularLocation>
        <location evidence="1 5 6">Nucleus</location>
    </subcellularLocation>
</comment>
<keyword evidence="3 5" id="KW-0371">Homeobox</keyword>
<dbReference type="Gene3D" id="1.10.10.60">
    <property type="entry name" value="Homeodomain-like"/>
    <property type="match status" value="1"/>
</dbReference>
<dbReference type="GO" id="GO:0005634">
    <property type="term" value="C:nucleus"/>
    <property type="evidence" value="ECO:0007669"/>
    <property type="project" value="UniProtKB-SubCell"/>
</dbReference>
<evidence type="ECO:0000256" key="7">
    <source>
        <dbReference type="RuleBase" id="RU361194"/>
    </source>
</evidence>
<feature type="DNA-binding region" description="Homeobox" evidence="5">
    <location>
        <begin position="419"/>
        <end position="478"/>
    </location>
</feature>
<dbReference type="GO" id="GO:0048468">
    <property type="term" value="P:cell development"/>
    <property type="evidence" value="ECO:0007669"/>
    <property type="project" value="UniProtKB-ARBA"/>
</dbReference>
<dbReference type="EMBL" id="JAHWGI010001411">
    <property type="protein sequence ID" value="KAK3930570.1"/>
    <property type="molecule type" value="Genomic_DNA"/>
</dbReference>
<organism evidence="11 12">
    <name type="scientific">Frankliniella fusca</name>
    <dbReference type="NCBI Taxonomy" id="407009"/>
    <lineage>
        <taxon>Eukaryota</taxon>
        <taxon>Metazoa</taxon>
        <taxon>Ecdysozoa</taxon>
        <taxon>Arthropoda</taxon>
        <taxon>Hexapoda</taxon>
        <taxon>Insecta</taxon>
        <taxon>Pterygota</taxon>
        <taxon>Neoptera</taxon>
        <taxon>Paraneoptera</taxon>
        <taxon>Thysanoptera</taxon>
        <taxon>Terebrantia</taxon>
        <taxon>Thripoidea</taxon>
        <taxon>Thripidae</taxon>
        <taxon>Frankliniella</taxon>
    </lineage>
</organism>
<keyword evidence="7" id="KW-0804">Transcription</keyword>
<feature type="compositionally biased region" description="Basic and acidic residues" evidence="8">
    <location>
        <begin position="152"/>
        <end position="161"/>
    </location>
</feature>
<keyword evidence="2 5" id="KW-0238">DNA-binding</keyword>
<dbReference type="Proteomes" id="UP001219518">
    <property type="component" value="Unassembled WGS sequence"/>
</dbReference>
<keyword evidence="12" id="KW-1185">Reference proteome</keyword>
<evidence type="ECO:0000256" key="6">
    <source>
        <dbReference type="RuleBase" id="RU000682"/>
    </source>
</evidence>
<dbReference type="SMART" id="SM00389">
    <property type="entry name" value="HOX"/>
    <property type="match status" value="1"/>
</dbReference>
<reference evidence="11" key="1">
    <citation type="submission" date="2021-07" db="EMBL/GenBank/DDBJ databases">
        <authorList>
            <person name="Catto M.A."/>
            <person name="Jacobson A."/>
            <person name="Kennedy G."/>
            <person name="Labadie P."/>
            <person name="Hunt B.G."/>
            <person name="Srinivasan R."/>
        </authorList>
    </citation>
    <scope>NUCLEOTIDE SEQUENCE</scope>
    <source>
        <strain evidence="11">PL_HMW_Pooled</strain>
        <tissue evidence="11">Head</tissue>
    </source>
</reference>
<dbReference type="InterPro" id="IPR017970">
    <property type="entry name" value="Homeobox_CS"/>
</dbReference>
<comment type="similarity">
    <text evidence="7">Belongs to the POU transcription factor family.</text>
</comment>
<feature type="compositionally biased region" description="Basic and acidic residues" evidence="8">
    <location>
        <begin position="104"/>
        <end position="121"/>
    </location>
</feature>
<feature type="compositionally biased region" description="Gly residues" evidence="8">
    <location>
        <begin position="299"/>
        <end position="312"/>
    </location>
</feature>
<dbReference type="AlphaFoldDB" id="A0AAE1I1G7"/>
<proteinExistence type="inferred from homology"/>
<reference evidence="11" key="2">
    <citation type="journal article" date="2023" name="BMC Genomics">
        <title>Pest status, molecular evolution, and epigenetic factors derived from the genome assembly of Frankliniella fusca, a thysanopteran phytovirus vector.</title>
        <authorList>
            <person name="Catto M.A."/>
            <person name="Labadie P.E."/>
            <person name="Jacobson A.L."/>
            <person name="Kennedy G.G."/>
            <person name="Srinivasan R."/>
            <person name="Hunt B.G."/>
        </authorList>
    </citation>
    <scope>NUCLEOTIDE SEQUENCE</scope>
    <source>
        <strain evidence="11">PL_HMW_Pooled</strain>
    </source>
</reference>
<dbReference type="PROSITE" id="PS50071">
    <property type="entry name" value="HOMEOBOX_2"/>
    <property type="match status" value="1"/>
</dbReference>
<dbReference type="PROSITE" id="PS51179">
    <property type="entry name" value="POU_3"/>
    <property type="match status" value="1"/>
</dbReference>
<feature type="domain" description="Homeobox" evidence="9">
    <location>
        <begin position="417"/>
        <end position="477"/>
    </location>
</feature>
<feature type="compositionally biased region" description="Basic and acidic residues" evidence="8">
    <location>
        <begin position="12"/>
        <end position="22"/>
    </location>
</feature>
<evidence type="ECO:0000256" key="4">
    <source>
        <dbReference type="ARBA" id="ARBA00023242"/>
    </source>
</evidence>
<feature type="compositionally biased region" description="Polar residues" evidence="8">
    <location>
        <begin position="401"/>
        <end position="411"/>
    </location>
</feature>
<evidence type="ECO:0000313" key="12">
    <source>
        <dbReference type="Proteomes" id="UP001219518"/>
    </source>
</evidence>
<dbReference type="Pfam" id="PF00157">
    <property type="entry name" value="Pou"/>
    <property type="match status" value="1"/>
</dbReference>
<feature type="compositionally biased region" description="Low complexity" evidence="8">
    <location>
        <begin position="585"/>
        <end position="595"/>
    </location>
</feature>
<feature type="compositionally biased region" description="Pro residues" evidence="8">
    <location>
        <begin position="204"/>
        <end position="216"/>
    </location>
</feature>
<dbReference type="InterPro" id="IPR050255">
    <property type="entry name" value="POU_domain_TF"/>
</dbReference>
<dbReference type="InterPro" id="IPR009057">
    <property type="entry name" value="Homeodomain-like_sf"/>
</dbReference>
<dbReference type="SMART" id="SM00352">
    <property type="entry name" value="POU"/>
    <property type="match status" value="1"/>
</dbReference>
<evidence type="ECO:0000313" key="11">
    <source>
        <dbReference type="EMBL" id="KAK3930570.1"/>
    </source>
</evidence>
<dbReference type="Pfam" id="PF00046">
    <property type="entry name" value="Homeodomain"/>
    <property type="match status" value="1"/>
</dbReference>
<accession>A0AAE1I1G7</accession>
<feature type="compositionally biased region" description="Gly residues" evidence="8">
    <location>
        <begin position="549"/>
        <end position="567"/>
    </location>
</feature>
<dbReference type="FunFam" id="1.10.260.40:FF:000001">
    <property type="entry name" value="POU domain protein"/>
    <property type="match status" value="1"/>
</dbReference>
<evidence type="ECO:0000256" key="8">
    <source>
        <dbReference type="SAM" id="MobiDB-lite"/>
    </source>
</evidence>
<dbReference type="InterPro" id="IPR013847">
    <property type="entry name" value="POU"/>
</dbReference>
<dbReference type="PROSITE" id="PS00027">
    <property type="entry name" value="HOMEOBOX_1"/>
    <property type="match status" value="1"/>
</dbReference>
<feature type="non-terminal residue" evidence="11">
    <location>
        <position position="1"/>
    </location>
</feature>
<evidence type="ECO:0000256" key="3">
    <source>
        <dbReference type="ARBA" id="ARBA00023155"/>
    </source>
</evidence>